<accession>A0A8F6AI37</accession>
<dbReference type="EMBL" id="MZ089761">
    <property type="protein sequence ID" value="QXP45045.1"/>
    <property type="molecule type" value="Genomic_DNA"/>
</dbReference>
<evidence type="ECO:0000313" key="2">
    <source>
        <dbReference type="EMBL" id="QXP45045.1"/>
    </source>
</evidence>
<proteinExistence type="predicted"/>
<feature type="transmembrane region" description="Helical" evidence="1">
    <location>
        <begin position="21"/>
        <end position="40"/>
    </location>
</feature>
<name>A0A8F6AI37_9VIRU</name>
<protein>
    <submittedName>
        <fullName evidence="2">Uncharacterized protein</fullName>
    </submittedName>
</protein>
<evidence type="ECO:0000256" key="1">
    <source>
        <dbReference type="SAM" id="Phobius"/>
    </source>
</evidence>
<keyword evidence="1" id="KW-0812">Transmembrane</keyword>
<sequence length="199" mass="22458">MRTEKIQGGIYMDFIVSNWQSVLTIVIDVIALVCFIITFVRTGNIKKCISDFEEVFKLKYKTVNSSRKKYTQTFTPEVEQYVLNPANNELEVLPVKKNIDDYIQSHIETCLERALERFLPKVQDDDNVVADYTSRVDDLASLGEAMEIAEGYREQFGLSDKASIADIYAAVDKSAKDLKAKLQSKPVEQPKSAGSDNNA</sequence>
<keyword evidence="1" id="KW-0472">Membrane</keyword>
<organism evidence="2">
    <name type="scientific">Microvirus mar15</name>
    <dbReference type="NCBI Taxonomy" id="2851147"/>
    <lineage>
        <taxon>Viruses</taxon>
        <taxon>Monodnaviria</taxon>
        <taxon>Sangervirae</taxon>
        <taxon>Phixviricota</taxon>
        <taxon>Malgrandaviricetes</taxon>
        <taxon>Petitvirales</taxon>
        <taxon>Microviridae</taxon>
    </lineage>
</organism>
<keyword evidence="1" id="KW-1133">Transmembrane helix</keyword>
<reference evidence="2" key="1">
    <citation type="submission" date="2021-04" db="EMBL/GenBank/DDBJ databases">
        <title>Genomes of microviruses identified in yellow-bellied marmot fecal samples.</title>
        <authorList>
            <person name="Varsani A."/>
            <person name="Kraberger S."/>
            <person name="Chatterjee A."/>
            <person name="Richet C."/>
            <person name="Fontenele R.S."/>
            <person name="Schmidlin K."/>
            <person name="Blumstein D.T."/>
        </authorList>
    </citation>
    <scope>NUCLEOTIDE SEQUENCE</scope>
    <source>
        <strain evidence="2">Mar15</strain>
    </source>
</reference>